<dbReference type="PANTHER" id="PTHR30026">
    <property type="entry name" value="OUTER MEMBRANE PROTEIN TOLC"/>
    <property type="match status" value="1"/>
</dbReference>
<keyword evidence="5" id="KW-0812">Transmembrane</keyword>
<protein>
    <submittedName>
        <fullName evidence="9">Outer membrane efflux protein</fullName>
    </submittedName>
</protein>
<dbReference type="Proteomes" id="UP000199758">
    <property type="component" value="Unassembled WGS sequence"/>
</dbReference>
<sequence length="500" mass="54280">MVARDRVPGDSAGSLSFRENNVGHRVLLSSSMKRLLLMICLCQTAPLVAADSSALGDLRFGAAYVRARSLSPDLQVASAAVSVARSAEQTARSAEFPQIGIRGEYDWAHQKVEGDYFGVVDIDRSDTFNRYAYGLGLTQALYRPDLFRTVDLAKINVSAAELSMDSAEAKIALQLARDYFAVIDALEVLRGQYAQLSATIEQQRQIEDRFSSGLVKESDVALVRAARASAEADKIDAEDAVQAARMKLALTVGGDFKRIGVLQPQTPLPPLNPGDLPSWLKTALEKQPALAAARAAVEASRVGIELSKSRRLPKVNIVGTHAWFDADGGISGARTDLDQRIGVEVSMPLFTSGAISADVNRAEAQLMQSEAKLSSAELQVKTEVQRAWMSAASSQRQIDARRRAVEAAIQSESSTRVGLEVGTETTADWLQSVRRRYEAERDLARERLAYLGSIIQLKAAAGVLNREDMARTELLLKFPEPGWPQPPATDTSATGSRPLR</sequence>
<comment type="subcellular location">
    <subcellularLocation>
        <location evidence="1">Cell outer membrane</location>
    </subcellularLocation>
</comment>
<dbReference type="AlphaFoldDB" id="A0A1M5JPF1"/>
<keyword evidence="4" id="KW-1134">Transmembrane beta strand</keyword>
<keyword evidence="10" id="KW-1185">Reference proteome</keyword>
<dbReference type="GO" id="GO:0015562">
    <property type="term" value="F:efflux transmembrane transporter activity"/>
    <property type="evidence" value="ECO:0007669"/>
    <property type="project" value="InterPro"/>
</dbReference>
<dbReference type="EMBL" id="FQWZ01000001">
    <property type="protein sequence ID" value="SHG41863.1"/>
    <property type="molecule type" value="Genomic_DNA"/>
</dbReference>
<evidence type="ECO:0000256" key="5">
    <source>
        <dbReference type="ARBA" id="ARBA00022692"/>
    </source>
</evidence>
<gene>
    <name evidence="9" type="ORF">SAMN04488068_0090</name>
</gene>
<evidence type="ECO:0000256" key="2">
    <source>
        <dbReference type="ARBA" id="ARBA00007613"/>
    </source>
</evidence>
<dbReference type="InterPro" id="IPR051906">
    <property type="entry name" value="TolC-like"/>
</dbReference>
<evidence type="ECO:0000256" key="8">
    <source>
        <dbReference type="SAM" id="MobiDB-lite"/>
    </source>
</evidence>
<evidence type="ECO:0000256" key="4">
    <source>
        <dbReference type="ARBA" id="ARBA00022452"/>
    </source>
</evidence>
<evidence type="ECO:0000256" key="1">
    <source>
        <dbReference type="ARBA" id="ARBA00004442"/>
    </source>
</evidence>
<dbReference type="SUPFAM" id="SSF56954">
    <property type="entry name" value="Outer membrane efflux proteins (OEP)"/>
    <property type="match status" value="1"/>
</dbReference>
<feature type="compositionally biased region" description="Polar residues" evidence="8">
    <location>
        <begin position="488"/>
        <end position="500"/>
    </location>
</feature>
<dbReference type="STRING" id="490188.SAMN04488068_0090"/>
<dbReference type="GO" id="GO:0015288">
    <property type="term" value="F:porin activity"/>
    <property type="evidence" value="ECO:0007669"/>
    <property type="project" value="TreeGrafter"/>
</dbReference>
<evidence type="ECO:0000256" key="6">
    <source>
        <dbReference type="ARBA" id="ARBA00023136"/>
    </source>
</evidence>
<dbReference type="Gene3D" id="1.20.1600.10">
    <property type="entry name" value="Outer membrane efflux proteins (OEP)"/>
    <property type="match status" value="1"/>
</dbReference>
<dbReference type="Pfam" id="PF02321">
    <property type="entry name" value="OEP"/>
    <property type="match status" value="2"/>
</dbReference>
<evidence type="ECO:0000256" key="7">
    <source>
        <dbReference type="ARBA" id="ARBA00023237"/>
    </source>
</evidence>
<reference evidence="9 10" key="1">
    <citation type="submission" date="2016-11" db="EMBL/GenBank/DDBJ databases">
        <authorList>
            <person name="Jaros S."/>
            <person name="Januszkiewicz K."/>
            <person name="Wedrychowicz H."/>
        </authorList>
    </citation>
    <scope>NUCLEOTIDE SEQUENCE [LARGE SCALE GENOMIC DNA]</scope>
    <source>
        <strain evidence="9 10">CGMCC 1.7049</strain>
    </source>
</reference>
<dbReference type="InterPro" id="IPR003423">
    <property type="entry name" value="OMP_efflux"/>
</dbReference>
<evidence type="ECO:0000313" key="9">
    <source>
        <dbReference type="EMBL" id="SHG41863.1"/>
    </source>
</evidence>
<keyword evidence="3" id="KW-0813">Transport</keyword>
<feature type="region of interest" description="Disordered" evidence="8">
    <location>
        <begin position="478"/>
        <end position="500"/>
    </location>
</feature>
<name>A0A1M5JPF1_9GAMM</name>
<dbReference type="GO" id="GO:1990281">
    <property type="term" value="C:efflux pump complex"/>
    <property type="evidence" value="ECO:0007669"/>
    <property type="project" value="TreeGrafter"/>
</dbReference>
<evidence type="ECO:0000313" key="10">
    <source>
        <dbReference type="Proteomes" id="UP000199758"/>
    </source>
</evidence>
<dbReference type="PANTHER" id="PTHR30026:SF20">
    <property type="entry name" value="OUTER MEMBRANE PROTEIN TOLC"/>
    <property type="match status" value="1"/>
</dbReference>
<keyword evidence="6" id="KW-0472">Membrane</keyword>
<organism evidence="9 10">
    <name type="scientific">Hydrocarboniphaga daqingensis</name>
    <dbReference type="NCBI Taxonomy" id="490188"/>
    <lineage>
        <taxon>Bacteria</taxon>
        <taxon>Pseudomonadati</taxon>
        <taxon>Pseudomonadota</taxon>
        <taxon>Gammaproteobacteria</taxon>
        <taxon>Nevskiales</taxon>
        <taxon>Nevskiaceae</taxon>
        <taxon>Hydrocarboniphaga</taxon>
    </lineage>
</organism>
<accession>A0A1M5JPF1</accession>
<evidence type="ECO:0000256" key="3">
    <source>
        <dbReference type="ARBA" id="ARBA00022448"/>
    </source>
</evidence>
<dbReference type="OrthoDB" id="9813458at2"/>
<dbReference type="GO" id="GO:0009279">
    <property type="term" value="C:cell outer membrane"/>
    <property type="evidence" value="ECO:0007669"/>
    <property type="project" value="UniProtKB-SubCell"/>
</dbReference>
<comment type="similarity">
    <text evidence="2">Belongs to the outer membrane factor (OMF) (TC 1.B.17) family.</text>
</comment>
<proteinExistence type="inferred from homology"/>
<keyword evidence="7" id="KW-0998">Cell outer membrane</keyword>